<dbReference type="Pfam" id="PF18052">
    <property type="entry name" value="Rx_N"/>
    <property type="match status" value="1"/>
</dbReference>
<proteinExistence type="predicted"/>
<evidence type="ECO:0000259" key="7">
    <source>
        <dbReference type="Pfam" id="PF23598"/>
    </source>
</evidence>
<dbReference type="GO" id="GO:0043531">
    <property type="term" value="F:ADP binding"/>
    <property type="evidence" value="ECO:0007669"/>
    <property type="project" value="InterPro"/>
</dbReference>
<dbReference type="Proteomes" id="UP001652623">
    <property type="component" value="Chromosome 6"/>
</dbReference>
<dbReference type="InParanoid" id="A0A6P4BQP7"/>
<dbReference type="Gene3D" id="3.80.10.10">
    <property type="entry name" value="Ribonuclease Inhibitor"/>
    <property type="match status" value="2"/>
</dbReference>
<evidence type="ECO:0000256" key="2">
    <source>
        <dbReference type="ARBA" id="ARBA00022741"/>
    </source>
</evidence>
<dbReference type="Pfam" id="PF00931">
    <property type="entry name" value="NB-ARC"/>
    <property type="match status" value="1"/>
</dbReference>
<feature type="domain" description="Disease resistance R13L4/SHOC-2-like LRR" evidence="7">
    <location>
        <begin position="541"/>
        <end position="865"/>
    </location>
</feature>
<dbReference type="Gene3D" id="1.10.8.430">
    <property type="entry name" value="Helical domain of apoptotic protease-activating factors"/>
    <property type="match status" value="1"/>
</dbReference>
<dbReference type="InterPro" id="IPR044974">
    <property type="entry name" value="Disease_R_plants"/>
</dbReference>
<dbReference type="PANTHER" id="PTHR23155">
    <property type="entry name" value="DISEASE RESISTANCE PROTEIN RP"/>
    <property type="match status" value="1"/>
</dbReference>
<keyword evidence="2" id="KW-0547">Nucleotide-binding</keyword>
<feature type="domain" description="Disease resistance N-terminal" evidence="5">
    <location>
        <begin position="5"/>
        <end position="87"/>
    </location>
</feature>
<dbReference type="RefSeq" id="XP_015901495.3">
    <property type="nucleotide sequence ID" value="XM_016046009.4"/>
</dbReference>
<evidence type="ECO:0000259" key="4">
    <source>
        <dbReference type="Pfam" id="PF00931"/>
    </source>
</evidence>
<dbReference type="InterPro" id="IPR036388">
    <property type="entry name" value="WH-like_DNA-bd_sf"/>
</dbReference>
<dbReference type="InterPro" id="IPR038005">
    <property type="entry name" value="RX-like_CC"/>
</dbReference>
<evidence type="ECO:0000256" key="1">
    <source>
        <dbReference type="ARBA" id="ARBA00022737"/>
    </source>
</evidence>
<dbReference type="PANTHER" id="PTHR23155:SF1205">
    <property type="entry name" value="DISEASE RESISTANCE PROTEIN RPM1"/>
    <property type="match status" value="1"/>
</dbReference>
<dbReference type="InterPro" id="IPR027417">
    <property type="entry name" value="P-loop_NTPase"/>
</dbReference>
<dbReference type="GO" id="GO:0098542">
    <property type="term" value="P:defense response to other organism"/>
    <property type="evidence" value="ECO:0007669"/>
    <property type="project" value="TreeGrafter"/>
</dbReference>
<dbReference type="InterPro" id="IPR041118">
    <property type="entry name" value="Rx_N"/>
</dbReference>
<dbReference type="InterPro" id="IPR042197">
    <property type="entry name" value="Apaf_helical"/>
</dbReference>
<dbReference type="InterPro" id="IPR058922">
    <property type="entry name" value="WHD_DRP"/>
</dbReference>
<dbReference type="InterPro" id="IPR055414">
    <property type="entry name" value="LRR_R13L4/SHOC2-like"/>
</dbReference>
<evidence type="ECO:0000256" key="3">
    <source>
        <dbReference type="ARBA" id="ARBA00022821"/>
    </source>
</evidence>
<keyword evidence="1" id="KW-0677">Repeat</keyword>
<evidence type="ECO:0000313" key="9">
    <source>
        <dbReference type="RefSeq" id="XP_015901495.3"/>
    </source>
</evidence>
<evidence type="ECO:0000259" key="5">
    <source>
        <dbReference type="Pfam" id="PF18052"/>
    </source>
</evidence>
<dbReference type="PRINTS" id="PR00364">
    <property type="entry name" value="DISEASERSIST"/>
</dbReference>
<feature type="domain" description="Disease resistance protein winged helix" evidence="6">
    <location>
        <begin position="428"/>
        <end position="499"/>
    </location>
</feature>
<gene>
    <name evidence="9" type="primary">LOC107434534</name>
</gene>
<evidence type="ECO:0000259" key="6">
    <source>
        <dbReference type="Pfam" id="PF23559"/>
    </source>
</evidence>
<dbReference type="Gene3D" id="1.20.5.4130">
    <property type="match status" value="1"/>
</dbReference>
<dbReference type="CDD" id="cd14798">
    <property type="entry name" value="RX-CC_like"/>
    <property type="match status" value="1"/>
</dbReference>
<name>A0A6P4BQP7_ZIZJJ</name>
<dbReference type="SUPFAM" id="SSF52058">
    <property type="entry name" value="L domain-like"/>
    <property type="match status" value="1"/>
</dbReference>
<dbReference type="GeneID" id="107434534"/>
<protein>
    <submittedName>
        <fullName evidence="9">Disease resistance protein RPM1-like isoform X1</fullName>
    </submittedName>
</protein>
<dbReference type="InterPro" id="IPR032675">
    <property type="entry name" value="LRR_dom_sf"/>
</dbReference>
<feature type="domain" description="NB-ARC" evidence="4">
    <location>
        <begin position="170"/>
        <end position="342"/>
    </location>
</feature>
<dbReference type="InterPro" id="IPR002182">
    <property type="entry name" value="NB-ARC"/>
</dbReference>
<accession>A0A6P4BQP7</accession>
<dbReference type="Gene3D" id="1.10.10.10">
    <property type="entry name" value="Winged helix-like DNA-binding domain superfamily/Winged helix DNA-binding domain"/>
    <property type="match status" value="1"/>
</dbReference>
<dbReference type="Pfam" id="PF23559">
    <property type="entry name" value="WHD_DRP"/>
    <property type="match status" value="1"/>
</dbReference>
<dbReference type="Pfam" id="PF23598">
    <property type="entry name" value="LRR_14"/>
    <property type="match status" value="1"/>
</dbReference>
<reference evidence="9" key="1">
    <citation type="submission" date="2025-08" db="UniProtKB">
        <authorList>
            <consortium name="RefSeq"/>
        </authorList>
    </citation>
    <scope>IDENTIFICATION</scope>
    <source>
        <tissue evidence="9">Seedling</tissue>
    </source>
</reference>
<organism evidence="8 9">
    <name type="scientific">Ziziphus jujuba</name>
    <name type="common">Chinese jujube</name>
    <name type="synonym">Ziziphus sativa</name>
    <dbReference type="NCBI Taxonomy" id="326968"/>
    <lineage>
        <taxon>Eukaryota</taxon>
        <taxon>Viridiplantae</taxon>
        <taxon>Streptophyta</taxon>
        <taxon>Embryophyta</taxon>
        <taxon>Tracheophyta</taxon>
        <taxon>Spermatophyta</taxon>
        <taxon>Magnoliopsida</taxon>
        <taxon>eudicotyledons</taxon>
        <taxon>Gunneridae</taxon>
        <taxon>Pentapetalae</taxon>
        <taxon>rosids</taxon>
        <taxon>fabids</taxon>
        <taxon>Rosales</taxon>
        <taxon>Rhamnaceae</taxon>
        <taxon>Paliureae</taxon>
        <taxon>Ziziphus</taxon>
    </lineage>
</organism>
<sequence length="938" mass="107855">MAESAVSFLLDNLTPLLQNEVQLLWGVHGQVQYIFDELERIKAFLRVADAKEESNDYLRVWVKQVRDVAYDMEDALDEFMLRLLYYHGHGFSSSLHKLYHFIKSLKARHRIASDMQGIKSRVESISNSHTRFNMAIPGWSSNRLAYRQLTIQGDALLLEEAELVGIAGPKKQLMEWLLNNETGRQVISVVGMGGLGKTTLVKQVYDDPKVKKRFKVHAWITVSRSINKEDLIDEIFTDIRKPVPPEVSNMNIDRKRETIKDFLQQSSYLIVLDGVWDVNDWDFIKHSLPSNNRYGSRIMVTTRNAEVASASCVEIHDQVYNLEPLSPEESWELLCKKTFQGKPCPRNLEEVCHCILNRCGGLPLAIVAISAVLATKDDANIDEWASLCHTFGPEIGENYRLDNMKRVLSLSFNDLPYYLKSCFLYLSMFPDFRKIETMRLIRLWIAEGFVIEKEGMTPEEVAEGYIKELLDRSLIQVAGTTSCGRIKSCKVHDLLREIVIQKSKDQNFGVVVKEQGMLPEKVRRLSVVKTLHNVQNKNLSHLRSLLIFNSEDSLTEFPKLFPRSLKLLKVLELKGAPIENFPEEVCKLFHLKFLGLKKTKVKHIPRSIKKLQKLETLNLKDSFVTELPVEILSLKRLRHLLVYRYQIESYVHFHSKIGVTAPDGIGCLQSLQKLCFIEGNQENLTELGKLNQLRRLGIVKFREKDGSTLCSSIEKLINLRSLSITSEEKTDVIDLQHISSPPQYLQRLYLAGHMETLPQWINSLQNLGKLFLKWSRLKEDPLIHLQHLANLVHLEFLQVYEGESLHFKAGGFPSLKILGLDKLDALQSVTMDEGAMPRLEKLTFQRCKLLKKVPTGIEFLTNLKLLEFFDMPDELIMKLRPDGGEDHSKVAHVSDVYSVCWLDDGWDVYSLEGFTERDTVAQPYPEMRSYRRSTLWKV</sequence>
<dbReference type="AlphaFoldDB" id="A0A6P4BQP7"/>
<dbReference type="SUPFAM" id="SSF52540">
    <property type="entry name" value="P-loop containing nucleoside triphosphate hydrolases"/>
    <property type="match status" value="1"/>
</dbReference>
<dbReference type="Gene3D" id="3.40.50.300">
    <property type="entry name" value="P-loop containing nucleotide triphosphate hydrolases"/>
    <property type="match status" value="1"/>
</dbReference>
<keyword evidence="3" id="KW-0611">Plant defense</keyword>
<evidence type="ECO:0000313" key="8">
    <source>
        <dbReference type="Proteomes" id="UP001652623"/>
    </source>
</evidence>
<dbReference type="KEGG" id="zju:107434534"/>
<keyword evidence="8" id="KW-1185">Reference proteome</keyword>